<feature type="domain" description="Mechanosensitive ion channel transmembrane helices 2/3" evidence="9">
    <location>
        <begin position="66"/>
        <end position="104"/>
    </location>
</feature>
<dbReference type="SUPFAM" id="SSF82689">
    <property type="entry name" value="Mechanosensitive channel protein MscS (YggB), C-terminal domain"/>
    <property type="match status" value="1"/>
</dbReference>
<accession>A0ABW3ZAC5</accession>
<evidence type="ECO:0000259" key="9">
    <source>
        <dbReference type="Pfam" id="PF21088"/>
    </source>
</evidence>
<dbReference type="SUPFAM" id="SSF82861">
    <property type="entry name" value="Mechanosensitive channel protein MscS (YggB), transmembrane region"/>
    <property type="match status" value="1"/>
</dbReference>
<dbReference type="InterPro" id="IPR008910">
    <property type="entry name" value="MSC_TM_helix"/>
</dbReference>
<evidence type="ECO:0000259" key="8">
    <source>
        <dbReference type="Pfam" id="PF00924"/>
    </source>
</evidence>
<dbReference type="Proteomes" id="UP001597171">
    <property type="component" value="Unassembled WGS sequence"/>
</dbReference>
<dbReference type="Pfam" id="PF21088">
    <property type="entry name" value="MS_channel_1st"/>
    <property type="match status" value="1"/>
</dbReference>
<dbReference type="Gene3D" id="2.30.30.60">
    <property type="match status" value="1"/>
</dbReference>
<keyword evidence="7" id="KW-0997">Cell inner membrane</keyword>
<dbReference type="RefSeq" id="WP_378776589.1">
    <property type="nucleotide sequence ID" value="NZ_JBHTMX010000187.1"/>
</dbReference>
<dbReference type="InterPro" id="IPR023408">
    <property type="entry name" value="MscS_beta-dom_sf"/>
</dbReference>
<keyword evidence="7" id="KW-0813">Transport</keyword>
<keyword evidence="7" id="KW-0406">Ion transport</keyword>
<dbReference type="PANTHER" id="PTHR30221:SF8">
    <property type="entry name" value="SMALL-CONDUCTANCE MECHANOSENSITIVE CHANNEL"/>
    <property type="match status" value="1"/>
</dbReference>
<feature type="transmembrane region" description="Helical" evidence="7">
    <location>
        <begin position="60"/>
        <end position="82"/>
    </location>
</feature>
<evidence type="ECO:0000313" key="11">
    <source>
        <dbReference type="Proteomes" id="UP001597171"/>
    </source>
</evidence>
<organism evidence="10 11">
    <name type="scientific">Methylopila musalis</name>
    <dbReference type="NCBI Taxonomy" id="1134781"/>
    <lineage>
        <taxon>Bacteria</taxon>
        <taxon>Pseudomonadati</taxon>
        <taxon>Pseudomonadota</taxon>
        <taxon>Alphaproteobacteria</taxon>
        <taxon>Hyphomicrobiales</taxon>
        <taxon>Methylopilaceae</taxon>
        <taxon>Methylopila</taxon>
    </lineage>
</organism>
<comment type="subcellular location">
    <subcellularLocation>
        <location evidence="7">Cell inner membrane</location>
        <topology evidence="7">Multi-pass membrane protein</topology>
    </subcellularLocation>
    <subcellularLocation>
        <location evidence="1">Cell membrane</location>
        <topology evidence="1">Multi-pass membrane protein</topology>
    </subcellularLocation>
</comment>
<dbReference type="Gene3D" id="3.30.70.100">
    <property type="match status" value="1"/>
</dbReference>
<comment type="caution">
    <text evidence="10">The sequence shown here is derived from an EMBL/GenBank/DDBJ whole genome shotgun (WGS) entry which is preliminary data.</text>
</comment>
<evidence type="ECO:0000313" key="10">
    <source>
        <dbReference type="EMBL" id="MFD1333224.1"/>
    </source>
</evidence>
<feature type="transmembrane region" description="Helical" evidence="7">
    <location>
        <begin position="15"/>
        <end position="39"/>
    </location>
</feature>
<comment type="subunit">
    <text evidence="7">Homoheptamer.</text>
</comment>
<evidence type="ECO:0000256" key="7">
    <source>
        <dbReference type="RuleBase" id="RU369025"/>
    </source>
</evidence>
<evidence type="ECO:0000256" key="5">
    <source>
        <dbReference type="ARBA" id="ARBA00022989"/>
    </source>
</evidence>
<dbReference type="SUPFAM" id="SSF50182">
    <property type="entry name" value="Sm-like ribonucleoproteins"/>
    <property type="match status" value="1"/>
</dbReference>
<evidence type="ECO:0000256" key="4">
    <source>
        <dbReference type="ARBA" id="ARBA00022692"/>
    </source>
</evidence>
<dbReference type="Pfam" id="PF00924">
    <property type="entry name" value="MS_channel_2nd"/>
    <property type="match status" value="1"/>
</dbReference>
<dbReference type="InterPro" id="IPR011014">
    <property type="entry name" value="MscS_channel_TM-2"/>
</dbReference>
<comment type="similarity">
    <text evidence="2 7">Belongs to the MscS (TC 1.A.23) family.</text>
</comment>
<reference evidence="11" key="1">
    <citation type="journal article" date="2019" name="Int. J. Syst. Evol. Microbiol.">
        <title>The Global Catalogue of Microorganisms (GCM) 10K type strain sequencing project: providing services to taxonomists for standard genome sequencing and annotation.</title>
        <authorList>
            <consortium name="The Broad Institute Genomics Platform"/>
            <consortium name="The Broad Institute Genome Sequencing Center for Infectious Disease"/>
            <person name="Wu L."/>
            <person name="Ma J."/>
        </authorList>
    </citation>
    <scope>NUCLEOTIDE SEQUENCE [LARGE SCALE GENOMIC DNA]</scope>
    <source>
        <strain evidence="11">CCUG 61696</strain>
    </source>
</reference>
<evidence type="ECO:0000256" key="6">
    <source>
        <dbReference type="ARBA" id="ARBA00023136"/>
    </source>
</evidence>
<comment type="caution">
    <text evidence="7">Lacks conserved residue(s) required for the propagation of feature annotation.</text>
</comment>
<dbReference type="InterPro" id="IPR011066">
    <property type="entry name" value="MscS_channel_C_sf"/>
</dbReference>
<evidence type="ECO:0000256" key="1">
    <source>
        <dbReference type="ARBA" id="ARBA00004651"/>
    </source>
</evidence>
<dbReference type="Gene3D" id="1.10.287.1260">
    <property type="match status" value="1"/>
</dbReference>
<keyword evidence="3" id="KW-1003">Cell membrane</keyword>
<name>A0ABW3ZAC5_9HYPH</name>
<dbReference type="InterPro" id="IPR049142">
    <property type="entry name" value="MS_channel_1st"/>
</dbReference>
<dbReference type="EMBL" id="JBHTMX010000187">
    <property type="protein sequence ID" value="MFD1333224.1"/>
    <property type="molecule type" value="Genomic_DNA"/>
</dbReference>
<gene>
    <name evidence="10" type="ORF">ACFQ4O_14600</name>
</gene>
<evidence type="ECO:0000256" key="2">
    <source>
        <dbReference type="ARBA" id="ARBA00008017"/>
    </source>
</evidence>
<dbReference type="InterPro" id="IPR010920">
    <property type="entry name" value="LSM_dom_sf"/>
</dbReference>
<proteinExistence type="inferred from homology"/>
<keyword evidence="11" id="KW-1185">Reference proteome</keyword>
<sequence length="265" mass="27921">MPHIPIDFTFLTNLVVVYGVNVLGAILLAVGGFWVAGVVERGLHRALSASKRMDPTVASFLSSLVHYAILAVVLVAILQLIGIQATSLIAVLGAASLAIGLALQGTLSNMAAGVMLLLFRPFKLGDQIEVANKSGAVRDLNLFFTELASGDNVQVLIPNAQVWGAAMTNLSRYPTRRVETTFSAPADRDADQAAREIEAYLDANPHALSAPAPVVTPSGFADGAWEMNVKVWANASEVSALKADLVRYARDRAMAQAAIAAQAAS</sequence>
<keyword evidence="4 7" id="KW-0812">Transmembrane</keyword>
<dbReference type="InterPro" id="IPR006685">
    <property type="entry name" value="MscS_channel_2nd"/>
</dbReference>
<dbReference type="InterPro" id="IPR045275">
    <property type="entry name" value="MscS_archaea/bacteria_type"/>
</dbReference>
<comment type="function">
    <text evidence="7">Mechanosensitive channel that participates in the regulation of osmotic pressure changes within the cell, opening in response to stretch forces in the membrane lipid bilayer, without the need for other proteins. Contributes to normal resistance to hypoosmotic shock. Forms an ion channel of 1.0 nanosiemens conductance with a slight preference for anions.</text>
</comment>
<evidence type="ECO:0000256" key="3">
    <source>
        <dbReference type="ARBA" id="ARBA00022475"/>
    </source>
</evidence>
<keyword evidence="6 7" id="KW-0472">Membrane</keyword>
<dbReference type="PANTHER" id="PTHR30221">
    <property type="entry name" value="SMALL-CONDUCTANCE MECHANOSENSITIVE CHANNEL"/>
    <property type="match status" value="1"/>
</dbReference>
<dbReference type="Pfam" id="PF05552">
    <property type="entry name" value="MS_channel_1st_1"/>
    <property type="match status" value="1"/>
</dbReference>
<protein>
    <recommendedName>
        <fullName evidence="7">Small-conductance mechanosensitive channel</fullName>
    </recommendedName>
</protein>
<keyword evidence="7" id="KW-0407">Ion channel</keyword>
<feature type="transmembrane region" description="Helical" evidence="7">
    <location>
        <begin position="88"/>
        <end position="119"/>
    </location>
</feature>
<feature type="domain" description="Mechanosensitive ion channel MscS" evidence="8">
    <location>
        <begin position="106"/>
        <end position="172"/>
    </location>
</feature>
<keyword evidence="5 7" id="KW-1133">Transmembrane helix</keyword>